<organism evidence="1 2">
    <name type="scientific">Caballeronia temeraria</name>
    <dbReference type="NCBI Taxonomy" id="1777137"/>
    <lineage>
        <taxon>Bacteria</taxon>
        <taxon>Pseudomonadati</taxon>
        <taxon>Pseudomonadota</taxon>
        <taxon>Betaproteobacteria</taxon>
        <taxon>Burkholderiales</taxon>
        <taxon>Burkholderiaceae</taxon>
        <taxon>Caballeronia</taxon>
    </lineage>
</organism>
<evidence type="ECO:0000313" key="1">
    <source>
        <dbReference type="EMBL" id="SAK98741.1"/>
    </source>
</evidence>
<evidence type="ECO:0000313" key="2">
    <source>
        <dbReference type="Proteomes" id="UP000054624"/>
    </source>
</evidence>
<protein>
    <submittedName>
        <fullName evidence="1">Uncharacterized protein</fullName>
    </submittedName>
</protein>
<accession>A0A158DVU2</accession>
<keyword evidence="2" id="KW-1185">Reference proteome</keyword>
<gene>
    <name evidence="1" type="ORF">AWB76_07578</name>
</gene>
<proteinExistence type="predicted"/>
<name>A0A158DVU2_9BURK</name>
<dbReference type="EMBL" id="FCOI02000057">
    <property type="protein sequence ID" value="SAK98741.1"/>
    <property type="molecule type" value="Genomic_DNA"/>
</dbReference>
<reference evidence="2" key="1">
    <citation type="submission" date="2016-01" db="EMBL/GenBank/DDBJ databases">
        <authorList>
            <person name="Peeters Charlotte."/>
        </authorList>
    </citation>
    <scope>NUCLEOTIDE SEQUENCE [LARGE SCALE GENOMIC DNA]</scope>
</reference>
<dbReference type="AlphaFoldDB" id="A0A158DVU2"/>
<dbReference type="Proteomes" id="UP000054624">
    <property type="component" value="Unassembled WGS sequence"/>
</dbReference>
<sequence length="93" mass="10023">MANLLGGMDGGRNRTVRALSSSDAGHIPIEGPLWALRNTVRGSIAAMSQGQTTGNSHVQPRYRVSSIRLKSDKAMEAAVTARQKMQNADSMQR</sequence>